<dbReference type="Proteomes" id="UP001596096">
    <property type="component" value="Unassembled WGS sequence"/>
</dbReference>
<dbReference type="GO" id="GO:0016787">
    <property type="term" value="F:hydrolase activity"/>
    <property type="evidence" value="ECO:0007669"/>
    <property type="project" value="UniProtKB-KW"/>
</dbReference>
<organism evidence="2 3">
    <name type="scientific">Nonomuraea harbinensis</name>
    <dbReference type="NCBI Taxonomy" id="1286938"/>
    <lineage>
        <taxon>Bacteria</taxon>
        <taxon>Bacillati</taxon>
        <taxon>Actinomycetota</taxon>
        <taxon>Actinomycetes</taxon>
        <taxon>Streptosporangiales</taxon>
        <taxon>Streptosporangiaceae</taxon>
        <taxon>Nonomuraea</taxon>
    </lineage>
</organism>
<accession>A0ABW1BPN5</accession>
<keyword evidence="3" id="KW-1185">Reference proteome</keyword>
<name>A0ABW1BPN5_9ACTN</name>
<feature type="domain" description="Peptidase S9 prolyl oligopeptidase catalytic" evidence="1">
    <location>
        <begin position="204"/>
        <end position="376"/>
    </location>
</feature>
<dbReference type="RefSeq" id="WP_219549015.1">
    <property type="nucleotide sequence ID" value="NZ_JAHKRN010000044.1"/>
</dbReference>
<dbReference type="Pfam" id="PF00326">
    <property type="entry name" value="Peptidase_S9"/>
    <property type="match status" value="1"/>
</dbReference>
<gene>
    <name evidence="2" type="ORF">ACFPUY_08645</name>
</gene>
<proteinExistence type="predicted"/>
<dbReference type="EC" id="3.4.-.-" evidence="2"/>
<evidence type="ECO:0000313" key="3">
    <source>
        <dbReference type="Proteomes" id="UP001596096"/>
    </source>
</evidence>
<protein>
    <submittedName>
        <fullName evidence="2">Alpha/beta hydrolase family protein</fullName>
        <ecNumber evidence="2">3.4.-.-</ecNumber>
    </submittedName>
</protein>
<dbReference type="InterPro" id="IPR001375">
    <property type="entry name" value="Peptidase_S9_cat"/>
</dbReference>
<evidence type="ECO:0000259" key="1">
    <source>
        <dbReference type="Pfam" id="PF00326"/>
    </source>
</evidence>
<evidence type="ECO:0000313" key="2">
    <source>
        <dbReference type="EMBL" id="MFC5815150.1"/>
    </source>
</evidence>
<keyword evidence="2" id="KW-0378">Hydrolase</keyword>
<reference evidence="3" key="1">
    <citation type="journal article" date="2019" name="Int. J. Syst. Evol. Microbiol.">
        <title>The Global Catalogue of Microorganisms (GCM) 10K type strain sequencing project: providing services to taxonomists for standard genome sequencing and annotation.</title>
        <authorList>
            <consortium name="The Broad Institute Genomics Platform"/>
            <consortium name="The Broad Institute Genome Sequencing Center for Infectious Disease"/>
            <person name="Wu L."/>
            <person name="Ma J."/>
        </authorList>
    </citation>
    <scope>NUCLEOTIDE SEQUENCE [LARGE SCALE GENOMIC DNA]</scope>
    <source>
        <strain evidence="3">CGMCC 4.7106</strain>
    </source>
</reference>
<dbReference type="EMBL" id="JBHSNW010000003">
    <property type="protein sequence ID" value="MFC5815150.1"/>
    <property type="molecule type" value="Genomic_DNA"/>
</dbReference>
<sequence>MASERRPRRWRRRAWIAAGVALAVLVAGLGYSAWFGSDQAIKVRRWGAGDVMVLASGDRTVTLADTPATRKPGTYWLEWSGAGTMLGEVTSRGGGKVTRAVLDGAVPSIGTSGSLNVAPPGDPEVAWGLDYSEITVPTELGPAPAWHVPGDGTTWFVAVHGQNARRKAVQKVLPVVHRLGMPFLAITYRNDEGAPASPDGLIHLGDTEWRDLEAAVRTARGLGARRVVLYGTSMGGVVAGQFLARSPLADLVSAVIMDAPPYDLERVSEWNAARFGMPAFAGWLSSRVVEWRIGVDQDALHLIRHPPAVRPPLLLIHTDDDTEVPVGSSRELAAAGPRLGWDIRYEEFPGGDHTEAWNVDRPRYDRLVRDFLTAHAGAVP</sequence>
<comment type="caution">
    <text evidence="2">The sequence shown here is derived from an EMBL/GenBank/DDBJ whole genome shotgun (WGS) entry which is preliminary data.</text>
</comment>